<keyword evidence="3" id="KW-1185">Reference proteome</keyword>
<accession>A0A835BPN5</accession>
<reference evidence="2" key="1">
    <citation type="submission" date="2020-07" db="EMBL/GenBank/DDBJ databases">
        <title>Genome sequence and genetic diversity analysis of an under-domesticated orphan crop, white fonio (Digitaria exilis).</title>
        <authorList>
            <person name="Bennetzen J.L."/>
            <person name="Chen S."/>
            <person name="Ma X."/>
            <person name="Wang X."/>
            <person name="Yssel A.E.J."/>
            <person name="Chaluvadi S.R."/>
            <person name="Johnson M."/>
            <person name="Gangashetty P."/>
            <person name="Hamidou F."/>
            <person name="Sanogo M.D."/>
            <person name="Zwaenepoel A."/>
            <person name="Wallace J."/>
            <person name="Van De Peer Y."/>
            <person name="Van Deynze A."/>
        </authorList>
    </citation>
    <scope>NUCLEOTIDE SEQUENCE</scope>
    <source>
        <tissue evidence="2">Leaves</tissue>
    </source>
</reference>
<comment type="caution">
    <text evidence="2">The sequence shown here is derived from an EMBL/GenBank/DDBJ whole genome shotgun (WGS) entry which is preliminary data.</text>
</comment>
<organism evidence="2 3">
    <name type="scientific">Digitaria exilis</name>
    <dbReference type="NCBI Taxonomy" id="1010633"/>
    <lineage>
        <taxon>Eukaryota</taxon>
        <taxon>Viridiplantae</taxon>
        <taxon>Streptophyta</taxon>
        <taxon>Embryophyta</taxon>
        <taxon>Tracheophyta</taxon>
        <taxon>Spermatophyta</taxon>
        <taxon>Magnoliopsida</taxon>
        <taxon>Liliopsida</taxon>
        <taxon>Poales</taxon>
        <taxon>Poaceae</taxon>
        <taxon>PACMAD clade</taxon>
        <taxon>Panicoideae</taxon>
        <taxon>Panicodae</taxon>
        <taxon>Paniceae</taxon>
        <taxon>Anthephorinae</taxon>
        <taxon>Digitaria</taxon>
    </lineage>
</organism>
<dbReference type="EMBL" id="JACEFO010001901">
    <property type="protein sequence ID" value="KAF8694812.1"/>
    <property type="molecule type" value="Genomic_DNA"/>
</dbReference>
<dbReference type="InterPro" id="IPR018930">
    <property type="entry name" value="LEA-18"/>
</dbReference>
<dbReference type="Proteomes" id="UP000636709">
    <property type="component" value="Unassembled WGS sequence"/>
</dbReference>
<evidence type="ECO:0000256" key="1">
    <source>
        <dbReference type="SAM" id="MobiDB-lite"/>
    </source>
</evidence>
<evidence type="ECO:0000313" key="2">
    <source>
        <dbReference type="EMBL" id="KAF8694812.1"/>
    </source>
</evidence>
<feature type="region of interest" description="Disordered" evidence="1">
    <location>
        <begin position="1"/>
        <end position="20"/>
    </location>
</feature>
<feature type="region of interest" description="Disordered" evidence="1">
    <location>
        <begin position="27"/>
        <end position="76"/>
    </location>
</feature>
<dbReference type="OrthoDB" id="1929004at2759"/>
<feature type="compositionally biased region" description="Basic and acidic residues" evidence="1">
    <location>
        <begin position="53"/>
        <end position="65"/>
    </location>
</feature>
<gene>
    <name evidence="2" type="ORF">HU200_037908</name>
</gene>
<feature type="region of interest" description="Disordered" evidence="1">
    <location>
        <begin position="125"/>
        <end position="148"/>
    </location>
</feature>
<dbReference type="AlphaFoldDB" id="A0A835BPN5"/>
<dbReference type="Pfam" id="PF10714">
    <property type="entry name" value="LEA_6"/>
    <property type="match status" value="1"/>
</dbReference>
<name>A0A835BPN5_9POAL</name>
<proteinExistence type="predicted"/>
<evidence type="ECO:0000313" key="3">
    <source>
        <dbReference type="Proteomes" id="UP000636709"/>
    </source>
</evidence>
<protein>
    <submittedName>
        <fullName evidence="2">Uncharacterized protein</fullName>
    </submittedName>
</protein>
<sequence>MAGGRLMLVRGEADATTLPCPDRCRARVQVRTPPQSPRRSMNSRGGRGARLQATKERLERSRAAEEGGDTVQLPTETSPYVRYDGLEDYKMRGYGAQGHLPVSDVPHGGSGTDAPTVPGTAVPDDVQQRDLGGLGGGTKDSAGRRRGDAATDVINRHGVPLGGYRRACSAQGAWRASKAPPPPATSGLQLGARNHAAALYTHAGRFSALHLGIVDEDLDVRACDVGGYPVRGDGGGPLTISKIEPRRHGGRKGMASSSRTSRFLIVSSMASRELLGVAASEVISTEKDPEAARAP</sequence>